<dbReference type="InterPro" id="IPR027623">
    <property type="entry name" value="AmmeMemoSam_A"/>
</dbReference>
<dbReference type="PROSITE" id="PS51112">
    <property type="entry name" value="AMMECR1"/>
    <property type="match status" value="1"/>
</dbReference>
<keyword evidence="4" id="KW-1185">Reference proteome</keyword>
<keyword evidence="1" id="KW-0175">Coiled coil</keyword>
<accession>A0A9X2S708</accession>
<dbReference type="Gene3D" id="3.30.700.20">
    <property type="entry name" value="Hypothetical protein ph0010, domain 1"/>
    <property type="match status" value="1"/>
</dbReference>
<dbReference type="GO" id="GO:0016702">
    <property type="term" value="F:oxidoreductase activity, acting on single donors with incorporation of molecular oxygen, incorporation of two atoms of oxygen"/>
    <property type="evidence" value="ECO:0007669"/>
    <property type="project" value="UniProtKB-ARBA"/>
</dbReference>
<dbReference type="NCBIfam" id="TIGR00296">
    <property type="entry name" value="TIGR00296 family protein"/>
    <property type="match status" value="1"/>
</dbReference>
<evidence type="ECO:0000256" key="1">
    <source>
        <dbReference type="SAM" id="Coils"/>
    </source>
</evidence>
<gene>
    <name evidence="3" type="primary">amrA</name>
    <name evidence="3" type="ORF">NSA23_08980</name>
</gene>
<dbReference type="Proteomes" id="UP001142078">
    <property type="component" value="Unassembled WGS sequence"/>
</dbReference>
<dbReference type="InterPro" id="IPR004183">
    <property type="entry name" value="Xdiol_dOase_suB"/>
</dbReference>
<evidence type="ECO:0000259" key="2">
    <source>
        <dbReference type="PROSITE" id="PS51112"/>
    </source>
</evidence>
<name>A0A9X2S708_9FIRM</name>
<dbReference type="Gene3D" id="3.40.830.10">
    <property type="entry name" value="LigB-like"/>
    <property type="match status" value="1"/>
</dbReference>
<dbReference type="SUPFAM" id="SSF143447">
    <property type="entry name" value="AMMECR1-like"/>
    <property type="match status" value="1"/>
</dbReference>
<dbReference type="CDD" id="cd07951">
    <property type="entry name" value="ED_3B_N_AMMECR1"/>
    <property type="match status" value="1"/>
</dbReference>
<proteinExistence type="predicted"/>
<dbReference type="AlphaFoldDB" id="A0A9X2S708"/>
<dbReference type="NCBIfam" id="TIGR04335">
    <property type="entry name" value="AmmeMemoSam_A"/>
    <property type="match status" value="1"/>
</dbReference>
<dbReference type="Pfam" id="PF01871">
    <property type="entry name" value="AMMECR1"/>
    <property type="match status" value="1"/>
</dbReference>
<dbReference type="GO" id="GO:0008198">
    <property type="term" value="F:ferrous iron binding"/>
    <property type="evidence" value="ECO:0007669"/>
    <property type="project" value="InterPro"/>
</dbReference>
<dbReference type="PANTHER" id="PTHR13016">
    <property type="entry name" value="AMMECR1 HOMOLOG"/>
    <property type="match status" value="1"/>
</dbReference>
<dbReference type="EMBL" id="JANJZL010000005">
    <property type="protein sequence ID" value="MCR2044252.1"/>
    <property type="molecule type" value="Genomic_DNA"/>
</dbReference>
<dbReference type="RefSeq" id="WP_257490435.1">
    <property type="nucleotide sequence ID" value="NZ_JANJZL010000005.1"/>
</dbReference>
<sequence length="469" mass="52438">MTKLLGAYLFPHPPIIVEEIGKGQEKEAEKTIIGVKSLAKDIGIKKPTTIILITPHGPVFSDAIAVSCEKKLEGSFKDFGRGDLKFKFTNNIELVNKIIRNAGKAGIAVAAVNKEFASNYRIKTEVDHGALVPLSFVNKKHENYKLVHITYGLIPQSDLYKFGTIIQDAVLDSEEEIVFIASGDLSHRLSNEGPYSYSPDGKVFDQKIVKYLKNKDFESIASFDTSLGERAGECGLRSLIIMTGFLDGLNVDTKVYSYEGPFGVGYCTAKIDIKGRDSSKEIYNDLIEKKENKLKDIRKREDEYVSLARKSLEYYIKNKKEMKIPDNIGKELISEKAGVFVSIKKDGKLRGCIGTIEAVHSSIAEEIIKNTISAGTRDPRFPMVSKNELGSLVYSVDVLKEAEKIDSIDELDVERYGIIVSKGFKKGLLLPNLEGINTPKEQIQIALEKANIREDEDYIIERFEVERHI</sequence>
<dbReference type="InterPro" id="IPR036071">
    <property type="entry name" value="AMMECR1_dom_sf"/>
</dbReference>
<evidence type="ECO:0000313" key="3">
    <source>
        <dbReference type="EMBL" id="MCR2044252.1"/>
    </source>
</evidence>
<comment type="caution">
    <text evidence="3">The sequence shown here is derived from an EMBL/GenBank/DDBJ whole genome shotgun (WGS) entry which is preliminary data.</text>
</comment>
<dbReference type="InterPro" id="IPR027485">
    <property type="entry name" value="AMMECR1_N"/>
</dbReference>
<dbReference type="PANTHER" id="PTHR13016:SF0">
    <property type="entry name" value="AMME SYNDROME CANDIDATE GENE 1 PROTEIN"/>
    <property type="match status" value="1"/>
</dbReference>
<feature type="coiled-coil region" evidence="1">
    <location>
        <begin position="280"/>
        <end position="307"/>
    </location>
</feature>
<dbReference type="Pfam" id="PF02900">
    <property type="entry name" value="LigB"/>
    <property type="match status" value="1"/>
</dbReference>
<dbReference type="SUPFAM" id="SSF53213">
    <property type="entry name" value="LigB-like"/>
    <property type="match status" value="1"/>
</dbReference>
<dbReference type="InterPro" id="IPR023473">
    <property type="entry name" value="AMMECR1"/>
</dbReference>
<dbReference type="InterPro" id="IPR002733">
    <property type="entry name" value="AMMECR1_domain"/>
</dbReference>
<organism evidence="3 4">
    <name type="scientific">Anaerosalibacter massiliensis</name>
    <dbReference type="NCBI Taxonomy" id="1347392"/>
    <lineage>
        <taxon>Bacteria</taxon>
        <taxon>Bacillati</taxon>
        <taxon>Bacillota</taxon>
        <taxon>Tissierellia</taxon>
        <taxon>Tissierellales</taxon>
        <taxon>Sporanaerobacteraceae</taxon>
        <taxon>Anaerosalibacter</taxon>
    </lineage>
</organism>
<protein>
    <submittedName>
        <fullName evidence="3">AmmeMemoRadiSam system protein A</fullName>
    </submittedName>
</protein>
<evidence type="ECO:0000313" key="4">
    <source>
        <dbReference type="Proteomes" id="UP001142078"/>
    </source>
</evidence>
<feature type="domain" description="AMMECR1" evidence="2">
    <location>
        <begin position="299"/>
        <end position="469"/>
    </location>
</feature>
<reference evidence="3" key="1">
    <citation type="submission" date="2022-07" db="EMBL/GenBank/DDBJ databases">
        <title>Enhanced cultured diversity of the mouse gut microbiota enables custom-made synthetic communities.</title>
        <authorList>
            <person name="Afrizal A."/>
        </authorList>
    </citation>
    <scope>NUCLEOTIDE SEQUENCE</scope>
    <source>
        <strain evidence="3">DSM 29482</strain>
    </source>
</reference>